<gene>
    <name evidence="3" type="ORF">FHU40_000028</name>
</gene>
<keyword evidence="1" id="KW-0812">Transmembrane</keyword>
<comment type="caution">
    <text evidence="3">The sequence shown here is derived from an EMBL/GenBank/DDBJ whole genome shotgun (WGS) entry which is preliminary data.</text>
</comment>
<evidence type="ECO:0000313" key="3">
    <source>
        <dbReference type="EMBL" id="MBB3040227.1"/>
    </source>
</evidence>
<proteinExistence type="predicted"/>
<evidence type="ECO:0000256" key="1">
    <source>
        <dbReference type="SAM" id="Phobius"/>
    </source>
</evidence>
<organism evidence="3 4">
    <name type="scientific">Nocardioides soli</name>
    <dbReference type="NCBI Taxonomy" id="1036020"/>
    <lineage>
        <taxon>Bacteria</taxon>
        <taxon>Bacillati</taxon>
        <taxon>Actinomycetota</taxon>
        <taxon>Actinomycetes</taxon>
        <taxon>Propionibacteriales</taxon>
        <taxon>Nocardioidaceae</taxon>
        <taxon>Nocardioides</taxon>
    </lineage>
</organism>
<reference evidence="3 4" key="1">
    <citation type="submission" date="2020-08" db="EMBL/GenBank/DDBJ databases">
        <title>Sequencing the genomes of 1000 actinobacteria strains.</title>
        <authorList>
            <person name="Klenk H.-P."/>
        </authorList>
    </citation>
    <scope>NUCLEOTIDE SEQUENCE [LARGE SCALE GENOMIC DNA]</scope>
    <source>
        <strain evidence="3 4">DSM 105498</strain>
    </source>
</reference>
<feature type="domain" description="TadE-like" evidence="2">
    <location>
        <begin position="13"/>
        <end position="55"/>
    </location>
</feature>
<keyword evidence="1" id="KW-0472">Membrane</keyword>
<dbReference type="EMBL" id="JACHWR010000001">
    <property type="protein sequence ID" value="MBB3040227.1"/>
    <property type="molecule type" value="Genomic_DNA"/>
</dbReference>
<sequence length="142" mass="14702">MSPRRTTTRDQRGAAAVEFALVLLPFFLLVFGAVDFGWAINRDVLINNAAREGAREGSLNPNAAAVSGVVRSSLPAGDATAATVTVACRKPSGVVCSSLAAAVPGDTVIVTVSLPHGWITPVGEMVDPGGTTLTKRAEMRIE</sequence>
<dbReference type="InterPro" id="IPR012495">
    <property type="entry name" value="TadE-like_dom"/>
</dbReference>
<dbReference type="Proteomes" id="UP000589626">
    <property type="component" value="Unassembled WGS sequence"/>
</dbReference>
<dbReference type="AlphaFoldDB" id="A0A7W4VRV4"/>
<evidence type="ECO:0000313" key="4">
    <source>
        <dbReference type="Proteomes" id="UP000589626"/>
    </source>
</evidence>
<protein>
    <submittedName>
        <fullName evidence="3">Flp pilus assembly protein TadG</fullName>
    </submittedName>
</protein>
<dbReference type="Pfam" id="PF07811">
    <property type="entry name" value="TadE"/>
    <property type="match status" value="1"/>
</dbReference>
<evidence type="ECO:0000259" key="2">
    <source>
        <dbReference type="Pfam" id="PF07811"/>
    </source>
</evidence>
<name>A0A7W4VRV4_9ACTN</name>
<keyword evidence="4" id="KW-1185">Reference proteome</keyword>
<accession>A0A7W4VRV4</accession>
<feature type="transmembrane region" description="Helical" evidence="1">
    <location>
        <begin position="21"/>
        <end position="40"/>
    </location>
</feature>
<keyword evidence="1" id="KW-1133">Transmembrane helix</keyword>
<dbReference type="RefSeq" id="WP_183590281.1">
    <property type="nucleotide sequence ID" value="NZ_JACHWR010000001.1"/>
</dbReference>